<comment type="caution">
    <text evidence="1">The sequence shown here is derived from an EMBL/GenBank/DDBJ whole genome shotgun (WGS) entry which is preliminary data.</text>
</comment>
<dbReference type="PANTHER" id="PTHR37445:SF3">
    <property type="entry name" value="ZINC FINGER PHD-TYPE DOMAIN-CONTAINING PROTEIN"/>
    <property type="match status" value="1"/>
</dbReference>
<dbReference type="PANTHER" id="PTHR37445">
    <property type="entry name" value="PROTEIN CBG24663"/>
    <property type="match status" value="1"/>
</dbReference>
<evidence type="ECO:0000313" key="1">
    <source>
        <dbReference type="EMBL" id="PCG69491.1"/>
    </source>
</evidence>
<gene>
    <name evidence="1" type="ORF">B5V51_4040</name>
</gene>
<accession>A0A2A4JC18</accession>
<evidence type="ECO:0008006" key="2">
    <source>
        <dbReference type="Google" id="ProtNLM"/>
    </source>
</evidence>
<reference evidence="1" key="1">
    <citation type="submission" date="2017-09" db="EMBL/GenBank/DDBJ databases">
        <title>Contemporary evolution of a Lepidopteran species, Heliothis virescens, in response to modern agricultural practices.</title>
        <authorList>
            <person name="Fritz M.L."/>
            <person name="Deyonke A.M."/>
            <person name="Papanicolaou A."/>
            <person name="Micinski S."/>
            <person name="Westbrook J."/>
            <person name="Gould F."/>
        </authorList>
    </citation>
    <scope>NUCLEOTIDE SEQUENCE [LARGE SCALE GENOMIC DNA]</scope>
    <source>
        <strain evidence="1">HvINT-</strain>
        <tissue evidence="1">Whole body</tissue>
    </source>
</reference>
<organism evidence="1">
    <name type="scientific">Heliothis virescens</name>
    <name type="common">Tobacco budworm moth</name>
    <dbReference type="NCBI Taxonomy" id="7102"/>
    <lineage>
        <taxon>Eukaryota</taxon>
        <taxon>Metazoa</taxon>
        <taxon>Ecdysozoa</taxon>
        <taxon>Arthropoda</taxon>
        <taxon>Hexapoda</taxon>
        <taxon>Insecta</taxon>
        <taxon>Pterygota</taxon>
        <taxon>Neoptera</taxon>
        <taxon>Endopterygota</taxon>
        <taxon>Lepidoptera</taxon>
        <taxon>Glossata</taxon>
        <taxon>Ditrysia</taxon>
        <taxon>Noctuoidea</taxon>
        <taxon>Noctuidae</taxon>
        <taxon>Heliothinae</taxon>
        <taxon>Heliothis</taxon>
    </lineage>
</organism>
<proteinExistence type="predicted"/>
<protein>
    <recommendedName>
        <fullName evidence="2">L1 transposable element RRM domain-containing protein</fullName>
    </recommendedName>
</protein>
<sequence length="242" mass="27987">MTQMMAMLNTINTNQKEFIEKTSEDLSAIKTQVSDIKSTINNLTSEQQAMRLDITSIQNKNTYLETKIESLQSMLDSTNLSSATPYQNSNVCETIISEINERENRSKNIILIGIPEPTALNKEDRLEKDKSEVIKVLKKIDAECPEPEKYIRLGKYNPMKIRPIKISFKSKETAITLLRKKNTLQYDNLKIYSDQTPQQQKYLKDLQERLKQEHEEGNKTLIIKYVKGVPKITDPNSKNYDH</sequence>
<dbReference type="Gene3D" id="1.20.5.340">
    <property type="match status" value="1"/>
</dbReference>
<name>A0A2A4JC18_HELVI</name>
<dbReference type="AlphaFoldDB" id="A0A2A4JC18"/>
<dbReference type="EMBL" id="NWSH01001993">
    <property type="protein sequence ID" value="PCG69491.1"/>
    <property type="molecule type" value="Genomic_DNA"/>
</dbReference>